<dbReference type="Proteomes" id="UP000430692">
    <property type="component" value="Unassembled WGS sequence"/>
</dbReference>
<keyword evidence="2" id="KW-0560">Oxidoreductase</keyword>
<dbReference type="GO" id="GO:0004497">
    <property type="term" value="F:monooxygenase activity"/>
    <property type="evidence" value="ECO:0007669"/>
    <property type="project" value="UniProtKB-KW"/>
</dbReference>
<feature type="domain" description="ABM" evidence="1">
    <location>
        <begin position="8"/>
        <end position="98"/>
    </location>
</feature>
<dbReference type="PROSITE" id="PS51725">
    <property type="entry name" value="ABM"/>
    <property type="match status" value="1"/>
</dbReference>
<evidence type="ECO:0000313" key="3">
    <source>
        <dbReference type="Proteomes" id="UP000430692"/>
    </source>
</evidence>
<dbReference type="AlphaFoldDB" id="A0A6I4W0Z9"/>
<reference evidence="2 3" key="1">
    <citation type="submission" date="2019-12" db="EMBL/GenBank/DDBJ databases">
        <title>Whole-genome analyses of novel actinobacteria.</title>
        <authorList>
            <person name="Sahin N."/>
            <person name="Saygin H."/>
        </authorList>
    </citation>
    <scope>NUCLEOTIDE SEQUENCE [LARGE SCALE GENOMIC DNA]</scope>
    <source>
        <strain evidence="2 3">KC615</strain>
    </source>
</reference>
<dbReference type="SUPFAM" id="SSF54909">
    <property type="entry name" value="Dimeric alpha+beta barrel"/>
    <property type="match status" value="1"/>
</dbReference>
<organism evidence="2 3">
    <name type="scientific">Shimazuella alba</name>
    <dbReference type="NCBI Taxonomy" id="2690964"/>
    <lineage>
        <taxon>Bacteria</taxon>
        <taxon>Bacillati</taxon>
        <taxon>Bacillota</taxon>
        <taxon>Bacilli</taxon>
        <taxon>Bacillales</taxon>
        <taxon>Thermoactinomycetaceae</taxon>
        <taxon>Shimazuella</taxon>
    </lineage>
</organism>
<dbReference type="InterPro" id="IPR011008">
    <property type="entry name" value="Dimeric_a/b-barrel"/>
</dbReference>
<dbReference type="Gene3D" id="3.30.70.100">
    <property type="match status" value="1"/>
</dbReference>
<sequence length="113" mass="13319">MSTDTKQIVLNIRFKTKPGKKEVFRESLFSLIQVMSSEPTFVNAIVHDDIDNPNDLIIYEIWQGTKESWLAEELPKPYRKEYEEKLVELLEYRIISYLEPIGEWGSQLTNIHC</sequence>
<evidence type="ECO:0000313" key="2">
    <source>
        <dbReference type="EMBL" id="MXQ55855.1"/>
    </source>
</evidence>
<proteinExistence type="predicted"/>
<dbReference type="Pfam" id="PF03992">
    <property type="entry name" value="ABM"/>
    <property type="match status" value="1"/>
</dbReference>
<dbReference type="EMBL" id="WUUL01000020">
    <property type="protein sequence ID" value="MXQ55855.1"/>
    <property type="molecule type" value="Genomic_DNA"/>
</dbReference>
<keyword evidence="3" id="KW-1185">Reference proteome</keyword>
<protein>
    <submittedName>
        <fullName evidence="2">Antibiotic biosynthesis monooxygenase</fullName>
    </submittedName>
</protein>
<gene>
    <name evidence="2" type="ORF">GSM42_19430</name>
</gene>
<dbReference type="RefSeq" id="WP_160803204.1">
    <property type="nucleotide sequence ID" value="NZ_WUUL01000020.1"/>
</dbReference>
<evidence type="ECO:0000259" key="1">
    <source>
        <dbReference type="PROSITE" id="PS51725"/>
    </source>
</evidence>
<accession>A0A6I4W0Z9</accession>
<name>A0A6I4W0Z9_9BACL</name>
<keyword evidence="2" id="KW-0503">Monooxygenase</keyword>
<comment type="caution">
    <text evidence="2">The sequence shown here is derived from an EMBL/GenBank/DDBJ whole genome shotgun (WGS) entry which is preliminary data.</text>
</comment>
<dbReference type="InterPro" id="IPR007138">
    <property type="entry name" value="ABM_dom"/>
</dbReference>